<reference evidence="2" key="1">
    <citation type="submission" date="2019-02" db="EMBL/GenBank/DDBJ databases">
        <authorList>
            <person name="Li S.-H."/>
        </authorList>
    </citation>
    <scope>NUCLEOTIDE SEQUENCE</scope>
    <source>
        <strain evidence="2">IMCC14734</strain>
    </source>
</reference>
<dbReference type="SUPFAM" id="SSF54001">
    <property type="entry name" value="Cysteine proteinases"/>
    <property type="match status" value="1"/>
</dbReference>
<dbReference type="PANTHER" id="PTHR33490">
    <property type="entry name" value="BLR5614 PROTEIN-RELATED"/>
    <property type="match status" value="1"/>
</dbReference>
<protein>
    <submittedName>
        <fullName evidence="2">Transglutaminase family protein</fullName>
    </submittedName>
</protein>
<dbReference type="InterPro" id="IPR002931">
    <property type="entry name" value="Transglutaminase-like"/>
</dbReference>
<name>A0ABT3TL33_9GAMM</name>
<dbReference type="Proteomes" id="UP001143362">
    <property type="component" value="Unassembled WGS sequence"/>
</dbReference>
<dbReference type="SMART" id="SM00460">
    <property type="entry name" value="TGc"/>
    <property type="match status" value="1"/>
</dbReference>
<gene>
    <name evidence="2" type="ORF">EYC98_19325</name>
</gene>
<dbReference type="EMBL" id="SHNN01000005">
    <property type="protein sequence ID" value="MCX2983020.1"/>
    <property type="molecule type" value="Genomic_DNA"/>
</dbReference>
<dbReference type="PANTHER" id="PTHR33490:SF12">
    <property type="entry name" value="BLL5557 PROTEIN"/>
    <property type="match status" value="1"/>
</dbReference>
<evidence type="ECO:0000313" key="3">
    <source>
        <dbReference type="Proteomes" id="UP001143362"/>
    </source>
</evidence>
<evidence type="ECO:0000259" key="1">
    <source>
        <dbReference type="SMART" id="SM00460"/>
    </source>
</evidence>
<feature type="domain" description="Transglutaminase-like" evidence="1">
    <location>
        <begin position="159"/>
        <end position="219"/>
    </location>
</feature>
<comment type="caution">
    <text evidence="2">The sequence shown here is derived from an EMBL/GenBank/DDBJ whole genome shotgun (WGS) entry which is preliminary data.</text>
</comment>
<dbReference type="Gene3D" id="3.10.620.30">
    <property type="match status" value="1"/>
</dbReference>
<keyword evidence="3" id="KW-1185">Reference proteome</keyword>
<dbReference type="Pfam" id="PF01841">
    <property type="entry name" value="Transglut_core"/>
    <property type="match status" value="1"/>
</dbReference>
<evidence type="ECO:0000313" key="2">
    <source>
        <dbReference type="EMBL" id="MCX2983020.1"/>
    </source>
</evidence>
<sequence>MWLRASCELSFHVTAPTAMVFMLRPRSDARQWVASEKYQLEPALRVDEYTDSFSNLCQRLIAPVGDFYISTEAEVLVAPTPPGDTTAGFDDVSNLPQDVYSYLLPSRYCESDRFGAMAQELVIGCVPGYGQVQAIVAWVQENIAYVPLSSTYPVSAVEVNARREGVCRDLAQVCIALCRALCIPARLVVGYLHQLEPMDVHAWFEVYVGGRWHTFDPTCNPELDARIAIAQGRDAADVALYNQFGPLLLPQRMEVTVERVEHK</sequence>
<accession>A0ABT3TL33</accession>
<dbReference type="InterPro" id="IPR038765">
    <property type="entry name" value="Papain-like_cys_pep_sf"/>
</dbReference>
<organism evidence="2 3">
    <name type="scientific">Candidatus Litorirhabdus singularis</name>
    <dbReference type="NCBI Taxonomy" id="2518993"/>
    <lineage>
        <taxon>Bacteria</taxon>
        <taxon>Pseudomonadati</taxon>
        <taxon>Pseudomonadota</taxon>
        <taxon>Gammaproteobacteria</taxon>
        <taxon>Cellvibrionales</taxon>
        <taxon>Halieaceae</taxon>
        <taxon>Candidatus Litorirhabdus</taxon>
    </lineage>
</organism>
<proteinExistence type="predicted"/>
<dbReference type="Gene3D" id="2.60.40.2250">
    <property type="match status" value="1"/>
</dbReference>